<evidence type="ECO:0000313" key="9">
    <source>
        <dbReference type="EMBL" id="SQF40915.1"/>
    </source>
</evidence>
<feature type="transmembrane region" description="Helical" evidence="8">
    <location>
        <begin position="283"/>
        <end position="302"/>
    </location>
</feature>
<name>A0A2X3VT65_9STRE</name>
<dbReference type="GO" id="GO:0005886">
    <property type="term" value="C:plasma membrane"/>
    <property type="evidence" value="ECO:0007669"/>
    <property type="project" value="UniProtKB-SubCell"/>
</dbReference>
<evidence type="ECO:0000256" key="6">
    <source>
        <dbReference type="ARBA" id="ARBA00022989"/>
    </source>
</evidence>
<keyword evidence="6 8" id="KW-1133">Transmembrane helix</keyword>
<reference evidence="9 10" key="1">
    <citation type="submission" date="2018-06" db="EMBL/GenBank/DDBJ databases">
        <authorList>
            <consortium name="Pathogen Informatics"/>
            <person name="Doyle S."/>
        </authorList>
    </citation>
    <scope>NUCLEOTIDE SEQUENCE [LARGE SCALE GENOMIC DNA]</scope>
    <source>
        <strain evidence="9 10">NCTC12278</strain>
    </source>
</reference>
<dbReference type="InterPro" id="IPR002549">
    <property type="entry name" value="AI-2E-like"/>
</dbReference>
<proteinExistence type="inferred from homology"/>
<evidence type="ECO:0000256" key="7">
    <source>
        <dbReference type="ARBA" id="ARBA00023136"/>
    </source>
</evidence>
<accession>A0A2X3VT65</accession>
<feature type="transmembrane region" description="Helical" evidence="8">
    <location>
        <begin position="246"/>
        <end position="276"/>
    </location>
</feature>
<keyword evidence="7 8" id="KW-0472">Membrane</keyword>
<feature type="transmembrane region" description="Helical" evidence="8">
    <location>
        <begin position="71"/>
        <end position="93"/>
    </location>
</feature>
<protein>
    <submittedName>
        <fullName evidence="9">Permease</fullName>
    </submittedName>
</protein>
<evidence type="ECO:0000313" key="10">
    <source>
        <dbReference type="Proteomes" id="UP000249495"/>
    </source>
</evidence>
<dbReference type="AlphaFoldDB" id="A0A2X3VT65"/>
<organism evidence="9 10">
    <name type="scientific">Streptococcus ferus</name>
    <dbReference type="NCBI Taxonomy" id="1345"/>
    <lineage>
        <taxon>Bacteria</taxon>
        <taxon>Bacillati</taxon>
        <taxon>Bacillota</taxon>
        <taxon>Bacilli</taxon>
        <taxon>Lactobacillales</taxon>
        <taxon>Streptococcaceae</taxon>
        <taxon>Streptococcus</taxon>
    </lineage>
</organism>
<gene>
    <name evidence="9" type="primary">yhhT_2</name>
    <name evidence="9" type="ORF">NCTC12278_01494</name>
</gene>
<dbReference type="Pfam" id="PF01594">
    <property type="entry name" value="AI-2E_transport"/>
    <property type="match status" value="1"/>
</dbReference>
<feature type="transmembrane region" description="Helical" evidence="8">
    <location>
        <begin position="216"/>
        <end position="240"/>
    </location>
</feature>
<dbReference type="STRING" id="1123303.GCA_000372425_01011"/>
<dbReference type="KEGG" id="sfer:NCTC12278_01494"/>
<dbReference type="GO" id="GO:0055085">
    <property type="term" value="P:transmembrane transport"/>
    <property type="evidence" value="ECO:0007669"/>
    <property type="project" value="TreeGrafter"/>
</dbReference>
<evidence type="ECO:0000256" key="3">
    <source>
        <dbReference type="ARBA" id="ARBA00022448"/>
    </source>
</evidence>
<dbReference type="OrthoDB" id="9793390at2"/>
<feature type="transmembrane region" description="Helical" evidence="8">
    <location>
        <begin position="314"/>
        <end position="343"/>
    </location>
</feature>
<dbReference type="Proteomes" id="UP000249495">
    <property type="component" value="Chromosome 1"/>
</dbReference>
<evidence type="ECO:0000256" key="1">
    <source>
        <dbReference type="ARBA" id="ARBA00004651"/>
    </source>
</evidence>
<sequence length="364" mass="41095">MFKTNKLFFWTAEILLVTFIIFIWRQMDGILSPFFSVARTFFIPFILAGFLYYVTNPLVCFMEERLKIKRIWGICLVFLLLIGLLIFSITSLIPNLITQLTDLISASQTIYLNMQDLLVNLKDNPAFKNINFDYLFRQLNLSYVDILKNILNSVTVSLSNIISIITNVVMVLVMVPVILFYLLKDGKGLLPMLERTVLRDDKLNISKLLGRMNETISHYISGVAIDAGFIFVFSFIGYQIMGVQYAFLFALVAAVTNVIPYIGPYLGLVPVVLAYVATDPKKMIIAIIYIMILQQIDGNIIYPRVVGGAMKIHPLTIMVLLVLGGNIYGLIGMLVAVPGYAIIKEIVKFAAGVYDYHKKNKIVL</sequence>
<keyword evidence="3" id="KW-0813">Transport</keyword>
<dbReference type="EMBL" id="LS483343">
    <property type="protein sequence ID" value="SQF40915.1"/>
    <property type="molecule type" value="Genomic_DNA"/>
</dbReference>
<evidence type="ECO:0000256" key="5">
    <source>
        <dbReference type="ARBA" id="ARBA00022692"/>
    </source>
</evidence>
<keyword evidence="5 8" id="KW-0812">Transmembrane</keyword>
<feature type="transmembrane region" description="Helical" evidence="8">
    <location>
        <begin position="7"/>
        <end position="25"/>
    </location>
</feature>
<comment type="subcellular location">
    <subcellularLocation>
        <location evidence="1">Cell membrane</location>
        <topology evidence="1">Multi-pass membrane protein</topology>
    </subcellularLocation>
</comment>
<dbReference type="PANTHER" id="PTHR21716">
    <property type="entry name" value="TRANSMEMBRANE PROTEIN"/>
    <property type="match status" value="1"/>
</dbReference>
<dbReference type="PANTHER" id="PTHR21716:SF53">
    <property type="entry name" value="PERMEASE PERM-RELATED"/>
    <property type="match status" value="1"/>
</dbReference>
<feature type="transmembrane region" description="Helical" evidence="8">
    <location>
        <begin position="37"/>
        <end position="59"/>
    </location>
</feature>
<evidence type="ECO:0000256" key="2">
    <source>
        <dbReference type="ARBA" id="ARBA00009773"/>
    </source>
</evidence>
<dbReference type="RefSeq" id="WP_018030339.1">
    <property type="nucleotide sequence ID" value="NZ_JBCLUB010000001.1"/>
</dbReference>
<evidence type="ECO:0000256" key="4">
    <source>
        <dbReference type="ARBA" id="ARBA00022475"/>
    </source>
</evidence>
<comment type="similarity">
    <text evidence="2">Belongs to the autoinducer-2 exporter (AI-2E) (TC 2.A.86) family.</text>
</comment>
<keyword evidence="10" id="KW-1185">Reference proteome</keyword>
<keyword evidence="4" id="KW-1003">Cell membrane</keyword>
<feature type="transmembrane region" description="Helical" evidence="8">
    <location>
        <begin position="161"/>
        <end position="183"/>
    </location>
</feature>
<evidence type="ECO:0000256" key="8">
    <source>
        <dbReference type="SAM" id="Phobius"/>
    </source>
</evidence>